<dbReference type="GeneID" id="45099716"/>
<dbReference type="AlphaFoldDB" id="Q39G43"/>
<evidence type="ECO:0008006" key="4">
    <source>
        <dbReference type="Google" id="ProtNLM"/>
    </source>
</evidence>
<organism evidence="2 3">
    <name type="scientific">Burkholderia lata (strain ATCC 17760 / DSM 23089 / LMG 22485 / NCIMB 9086 / R18194 / 383)</name>
    <dbReference type="NCBI Taxonomy" id="482957"/>
    <lineage>
        <taxon>Bacteria</taxon>
        <taxon>Pseudomonadati</taxon>
        <taxon>Pseudomonadota</taxon>
        <taxon>Betaproteobacteria</taxon>
        <taxon>Burkholderiales</taxon>
        <taxon>Burkholderiaceae</taxon>
        <taxon>Burkholderia</taxon>
        <taxon>Burkholderia cepacia complex</taxon>
    </lineage>
</organism>
<gene>
    <name evidence="2" type="ordered locus">Bcep18194_A4979</name>
</gene>
<accession>Q39G43</accession>
<dbReference type="HOGENOM" id="CLU_2218093_0_0_4"/>
<feature type="region of interest" description="Disordered" evidence="1">
    <location>
        <begin position="1"/>
        <end position="26"/>
    </location>
</feature>
<dbReference type="Proteomes" id="UP000002705">
    <property type="component" value="Chromosome 1"/>
</dbReference>
<dbReference type="KEGG" id="bur:Bcep18194_A4979"/>
<dbReference type="PATRIC" id="fig|482957.22.peg.1912"/>
<evidence type="ECO:0000256" key="1">
    <source>
        <dbReference type="SAM" id="MobiDB-lite"/>
    </source>
</evidence>
<dbReference type="SUPFAM" id="SSF54427">
    <property type="entry name" value="NTF2-like"/>
    <property type="match status" value="1"/>
</dbReference>
<evidence type="ECO:0000313" key="2">
    <source>
        <dbReference type="EMBL" id="ABB08573.1"/>
    </source>
</evidence>
<dbReference type="Gene3D" id="3.10.450.50">
    <property type="match status" value="1"/>
</dbReference>
<reference evidence="2" key="1">
    <citation type="submission" date="2009-01" db="EMBL/GenBank/DDBJ databases">
        <title>Complete sequence of chromosome 1 of Burkholderia sp. 383.</title>
        <authorList>
            <consortium name="US DOE Joint Genome Institute"/>
            <person name="Copeland A."/>
            <person name="Lucas S."/>
            <person name="Lapidus A."/>
            <person name="Barry K."/>
            <person name="Detter J.C."/>
            <person name="Glavina T."/>
            <person name="Hammon N."/>
            <person name="Israni S."/>
            <person name="Pitluck S."/>
            <person name="Chain P."/>
            <person name="Malfatti S."/>
            <person name="Shin M."/>
            <person name="Vergez L."/>
            <person name="Schmutz J."/>
            <person name="Larimer F."/>
            <person name="Land M."/>
            <person name="Kyrpides N."/>
            <person name="Lykidis A."/>
            <person name="Richardson P."/>
        </authorList>
    </citation>
    <scope>NUCLEOTIDE SEQUENCE</scope>
    <source>
        <strain evidence="2">383</strain>
    </source>
</reference>
<name>Q39G43_BURL3</name>
<dbReference type="EMBL" id="CP000151">
    <property type="protein sequence ID" value="ABB08573.1"/>
    <property type="molecule type" value="Genomic_DNA"/>
</dbReference>
<dbReference type="RefSeq" id="WP_011352131.1">
    <property type="nucleotide sequence ID" value="NC_007510.1"/>
</dbReference>
<keyword evidence="3" id="KW-1185">Reference proteome</keyword>
<protein>
    <recommendedName>
        <fullName evidence="4">SnoaL-like domain-containing protein</fullName>
    </recommendedName>
</protein>
<sequence>MIHTEFSKLSHHAPRARESGTGRAEPLTVVGEPTINLFGTTFAVVEFDWDFMAVRRSNGGKLHSTGRESHVYIHVDDHGWRLLHVHYSEPTVAGGGGERRVALNQN</sequence>
<proteinExistence type="predicted"/>
<dbReference type="InterPro" id="IPR032710">
    <property type="entry name" value="NTF2-like_dom_sf"/>
</dbReference>
<evidence type="ECO:0000313" key="3">
    <source>
        <dbReference type="Proteomes" id="UP000002705"/>
    </source>
</evidence>